<dbReference type="InterPro" id="IPR003673">
    <property type="entry name" value="CoA-Trfase_fam_III"/>
</dbReference>
<reference evidence="2 3" key="1">
    <citation type="submission" date="2015-11" db="EMBL/GenBank/DDBJ databases">
        <title>Whole-Genome Sequence of Candidatus Oderbacter manganicum from the National Park Lower Oder Valley, Germany.</title>
        <authorList>
            <person name="Braun B."/>
            <person name="Liere K."/>
            <person name="Szewzyk U."/>
        </authorList>
    </citation>
    <scope>NUCLEOTIDE SEQUENCE [LARGE SCALE GENOMIC DNA]</scope>
    <source>
        <strain evidence="2 3">OTSz_A_272</strain>
    </source>
</reference>
<proteinExistence type="predicted"/>
<gene>
    <name evidence="2" type="ORF">ATE48_12660</name>
</gene>
<dbReference type="SUPFAM" id="SSF89796">
    <property type="entry name" value="CoA-transferase family III (CaiB/BaiF)"/>
    <property type="match status" value="1"/>
</dbReference>
<dbReference type="InterPro" id="IPR050509">
    <property type="entry name" value="CoA-transferase_III"/>
</dbReference>
<dbReference type="KEGG" id="cbot:ATE48_12660"/>
<evidence type="ECO:0000313" key="2">
    <source>
        <dbReference type="EMBL" id="ANP46706.1"/>
    </source>
</evidence>
<evidence type="ECO:0000256" key="1">
    <source>
        <dbReference type="SAM" id="MobiDB-lite"/>
    </source>
</evidence>
<dbReference type="STRING" id="1759059.ATE48_12660"/>
<dbReference type="Gene3D" id="3.40.50.10540">
    <property type="entry name" value="Crotonobetainyl-coa:carnitine coa-transferase, domain 1"/>
    <property type="match status" value="1"/>
</dbReference>
<dbReference type="Gene3D" id="3.30.1540.10">
    <property type="entry name" value="formyl-coa transferase, domain 3"/>
    <property type="match status" value="1"/>
</dbReference>
<dbReference type="Pfam" id="PF02515">
    <property type="entry name" value="CoA_transf_3"/>
    <property type="match status" value="1"/>
</dbReference>
<dbReference type="GO" id="GO:0003824">
    <property type="term" value="F:catalytic activity"/>
    <property type="evidence" value="ECO:0007669"/>
    <property type="project" value="InterPro"/>
</dbReference>
<dbReference type="AlphaFoldDB" id="A0A1B1AJG3"/>
<sequence>MSSRASGPLLGLRVVEFAGIGPAPFCAMLLSDLGADVVRIDRPDTKDRDPALITERGRRSVVCDLKTSVGTSRALSLCDRADILIEGFRPGVMERLGLGPEIVLARNAKLIYGRMSGFGQDGPLARLAGHDINYIAISGALAAIGTADKPMAPLNLVGDLGGGALYLAFGLLAALIHARESGQGQVVDAAMSDGAASLMNMIMGKRIMGAWNDAREANDLDGGAPFYNTYRCACGGYIAVGAYEHHFYARLLDALGVEAEAALRQHDERDWPAMRARLESIFLSLDQASWLSRLQHLDVCISPVLAMGEAHAHPHNQARQTFVTQNGHIQPAPAPRFSKTPGAIQGPPPRVGADESSVWRDWDIAN</sequence>
<protein>
    <submittedName>
        <fullName evidence="2">Carnitine dehydratase</fullName>
    </submittedName>
</protein>
<dbReference type="PANTHER" id="PTHR48228:SF5">
    <property type="entry name" value="ALPHA-METHYLACYL-COA RACEMASE"/>
    <property type="match status" value="1"/>
</dbReference>
<feature type="region of interest" description="Disordered" evidence="1">
    <location>
        <begin position="328"/>
        <end position="357"/>
    </location>
</feature>
<organism evidence="2 3">
    <name type="scientific">Candidatus Viadribacter manganicus</name>
    <dbReference type="NCBI Taxonomy" id="1759059"/>
    <lineage>
        <taxon>Bacteria</taxon>
        <taxon>Pseudomonadati</taxon>
        <taxon>Pseudomonadota</taxon>
        <taxon>Alphaproteobacteria</taxon>
        <taxon>Hyphomonadales</taxon>
        <taxon>Hyphomonadaceae</taxon>
        <taxon>Candidatus Viadribacter</taxon>
    </lineage>
</organism>
<evidence type="ECO:0000313" key="3">
    <source>
        <dbReference type="Proteomes" id="UP000092498"/>
    </source>
</evidence>
<accession>A0A1B1AJG3</accession>
<dbReference type="InParanoid" id="A0A1B1AJG3"/>
<dbReference type="RefSeq" id="WP_066772068.1">
    <property type="nucleotide sequence ID" value="NZ_CP013244.1"/>
</dbReference>
<dbReference type="Proteomes" id="UP000092498">
    <property type="component" value="Chromosome"/>
</dbReference>
<keyword evidence="3" id="KW-1185">Reference proteome</keyword>
<name>A0A1B1AJG3_9PROT</name>
<dbReference type="InterPro" id="IPR044855">
    <property type="entry name" value="CoA-Trfase_III_dom3_sf"/>
</dbReference>
<dbReference type="PANTHER" id="PTHR48228">
    <property type="entry name" value="SUCCINYL-COA--D-CITRAMALATE COA-TRANSFERASE"/>
    <property type="match status" value="1"/>
</dbReference>
<dbReference type="OrthoDB" id="7488526at2"/>
<dbReference type="EMBL" id="CP013244">
    <property type="protein sequence ID" value="ANP46706.1"/>
    <property type="molecule type" value="Genomic_DNA"/>
</dbReference>
<dbReference type="InterPro" id="IPR023606">
    <property type="entry name" value="CoA-Trfase_III_dom_1_sf"/>
</dbReference>